<feature type="domain" description="Protein furry C-terminal" evidence="1">
    <location>
        <begin position="21"/>
        <end position="197"/>
    </location>
</feature>
<dbReference type="Pfam" id="PF19421">
    <property type="entry name" value="Fry_C"/>
    <property type="match status" value="1"/>
</dbReference>
<dbReference type="InterPro" id="IPR045842">
    <property type="entry name" value="Fry_C"/>
</dbReference>
<sequence length="215" mass="24782">MECMDSMKSAIKLEQLGEPMSEGTVEEHRIDLCRCLYKLHFQLLLLLESYVKLLSLLTVRVQQMHIVDLSQDITSVKNEVIRAVEDTESDRLSPSEQPDVSSLSQQEAETILLELVNTRKWGKAIRHLHCYRAMFPGSIFGNSEEDDIDVILGIFAKHLCENRTGYFMMSQEEHDIANICRQLMDISLQLSSVLHNLEHSQQERSHDSSFRRSEC</sequence>
<evidence type="ECO:0000313" key="3">
    <source>
        <dbReference type="Proteomes" id="UP001054945"/>
    </source>
</evidence>
<keyword evidence="3" id="KW-1185">Reference proteome</keyword>
<protein>
    <submittedName>
        <fullName evidence="2">Protein furry homolog</fullName>
    </submittedName>
</protein>
<organism evidence="2 3">
    <name type="scientific">Caerostris extrusa</name>
    <name type="common">Bark spider</name>
    <name type="synonym">Caerostris bankana</name>
    <dbReference type="NCBI Taxonomy" id="172846"/>
    <lineage>
        <taxon>Eukaryota</taxon>
        <taxon>Metazoa</taxon>
        <taxon>Ecdysozoa</taxon>
        <taxon>Arthropoda</taxon>
        <taxon>Chelicerata</taxon>
        <taxon>Arachnida</taxon>
        <taxon>Araneae</taxon>
        <taxon>Araneomorphae</taxon>
        <taxon>Entelegynae</taxon>
        <taxon>Araneoidea</taxon>
        <taxon>Araneidae</taxon>
        <taxon>Caerostris</taxon>
    </lineage>
</organism>
<dbReference type="Proteomes" id="UP001054945">
    <property type="component" value="Unassembled WGS sequence"/>
</dbReference>
<comment type="caution">
    <text evidence="2">The sequence shown here is derived from an EMBL/GenBank/DDBJ whole genome shotgun (WGS) entry which is preliminary data.</text>
</comment>
<evidence type="ECO:0000313" key="2">
    <source>
        <dbReference type="EMBL" id="GIX72828.1"/>
    </source>
</evidence>
<proteinExistence type="predicted"/>
<evidence type="ECO:0000259" key="1">
    <source>
        <dbReference type="Pfam" id="PF19421"/>
    </source>
</evidence>
<dbReference type="AlphaFoldDB" id="A0AAV4MLT8"/>
<name>A0AAV4MLT8_CAEEX</name>
<reference evidence="2 3" key="1">
    <citation type="submission" date="2021-06" db="EMBL/GenBank/DDBJ databases">
        <title>Caerostris extrusa draft genome.</title>
        <authorList>
            <person name="Kono N."/>
            <person name="Arakawa K."/>
        </authorList>
    </citation>
    <scope>NUCLEOTIDE SEQUENCE [LARGE SCALE GENOMIC DNA]</scope>
</reference>
<dbReference type="EMBL" id="BPLR01019877">
    <property type="protein sequence ID" value="GIX72828.1"/>
    <property type="molecule type" value="Genomic_DNA"/>
</dbReference>
<accession>A0AAV4MLT8</accession>
<gene>
    <name evidence="2" type="primary">Fry</name>
    <name evidence="2" type="ORF">CEXT_735121</name>
</gene>